<dbReference type="OrthoDB" id="1254945at2"/>
<reference evidence="1 2" key="1">
    <citation type="submission" date="2016-04" db="EMBL/GenBank/DDBJ databases">
        <title>Complete Genome Sequence of Chryseobacterium sp. IHBB 10212.</title>
        <authorList>
            <person name="Pal M."/>
            <person name="Swarnkar M.K."/>
            <person name="Kaushal K."/>
            <person name="Chhibber S."/>
            <person name="Singh A.K."/>
            <person name="Gulati A."/>
        </authorList>
    </citation>
    <scope>NUCLEOTIDE SEQUENCE [LARGE SCALE GENOMIC DNA]</scope>
    <source>
        <strain evidence="1 2">IHBB 10212</strain>
    </source>
</reference>
<dbReference type="RefSeq" id="WP_066750610.1">
    <property type="nucleotide sequence ID" value="NZ_CP015199.1"/>
</dbReference>
<organism evidence="1 2">
    <name type="scientific">Chryseobacterium glaciei</name>
    <dbReference type="NCBI Taxonomy" id="1685010"/>
    <lineage>
        <taxon>Bacteria</taxon>
        <taxon>Pseudomonadati</taxon>
        <taxon>Bacteroidota</taxon>
        <taxon>Flavobacteriia</taxon>
        <taxon>Flavobacteriales</taxon>
        <taxon>Weeksellaceae</taxon>
        <taxon>Chryseobacterium group</taxon>
        <taxon>Chryseobacterium</taxon>
    </lineage>
</organism>
<proteinExistence type="predicted"/>
<dbReference type="STRING" id="1685010.A0O34_01785"/>
<evidence type="ECO:0000313" key="2">
    <source>
        <dbReference type="Proteomes" id="UP000077824"/>
    </source>
</evidence>
<dbReference type="Proteomes" id="UP000077824">
    <property type="component" value="Chromosome"/>
</dbReference>
<sequence>MKKLIVFILLFVGNFIFSQKIPVLNLRSSVESDIRLPVALNNDELCIILQYNNGWSAYDTNRYYIFKNNRSVEIYNEEFPKSYLKNKELKTSIKRLELTAAVQDSLFKIINSKKIIEFQKYDQSDFKIKLNSSSNMPPPCRIYDSTGYSLKFIQNNKQNAYSYYAPEYYLEKCPDKSINKIVLKEYLQVLQEFWNVKL</sequence>
<evidence type="ECO:0000313" key="1">
    <source>
        <dbReference type="EMBL" id="ANF49361.1"/>
    </source>
</evidence>
<accession>A0A172XQX7</accession>
<name>A0A172XQX7_9FLAO</name>
<dbReference type="KEGG" id="chh:A0O34_01785"/>
<gene>
    <name evidence="1" type="ORF">A0O34_01785</name>
</gene>
<protein>
    <submittedName>
        <fullName evidence="1">Uncharacterized protein</fullName>
    </submittedName>
</protein>
<dbReference type="EMBL" id="CP015199">
    <property type="protein sequence ID" value="ANF49361.1"/>
    <property type="molecule type" value="Genomic_DNA"/>
</dbReference>
<keyword evidence="2" id="KW-1185">Reference proteome</keyword>
<dbReference type="AlphaFoldDB" id="A0A172XQX7"/>